<feature type="transmembrane region" description="Helical" evidence="2">
    <location>
        <begin position="519"/>
        <end position="537"/>
    </location>
</feature>
<feature type="transmembrane region" description="Helical" evidence="2">
    <location>
        <begin position="486"/>
        <end position="507"/>
    </location>
</feature>
<comment type="function">
    <text evidence="1">Part of the tripartite ATP-independent periplasmic (TRAP) transport system.</text>
</comment>
<accession>A0YHQ9</accession>
<feature type="transmembrane region" description="Helical" evidence="2">
    <location>
        <begin position="439"/>
        <end position="466"/>
    </location>
</feature>
<comment type="caution">
    <text evidence="4">The sequence shown here is derived from an EMBL/GenBank/DDBJ whole genome shotgun (WGS) entry which is preliminary data.</text>
</comment>
<keyword evidence="5" id="KW-1185">Reference proteome</keyword>
<dbReference type="PANTHER" id="PTHR43849">
    <property type="entry name" value="BLL3936 PROTEIN"/>
    <property type="match status" value="1"/>
</dbReference>
<feature type="transmembrane region" description="Helical" evidence="2">
    <location>
        <begin position="47"/>
        <end position="63"/>
    </location>
</feature>
<protein>
    <recommendedName>
        <fullName evidence="3">TRAP C4-dicarboxylate transport system permease DctM subunit domain-containing protein</fullName>
    </recommendedName>
</protein>
<dbReference type="STRING" id="247633.GP2143_11634"/>
<feature type="transmembrane region" description="Helical" evidence="2">
    <location>
        <begin position="98"/>
        <end position="116"/>
    </location>
</feature>
<feature type="transmembrane region" description="Helical" evidence="2">
    <location>
        <begin position="123"/>
        <end position="141"/>
    </location>
</feature>
<keyword evidence="1" id="KW-1003">Cell membrane</keyword>
<evidence type="ECO:0000256" key="1">
    <source>
        <dbReference type="RuleBase" id="RU369079"/>
    </source>
</evidence>
<evidence type="ECO:0000256" key="2">
    <source>
        <dbReference type="SAM" id="Phobius"/>
    </source>
</evidence>
<organism evidence="4 5">
    <name type="scientific">marine gamma proteobacterium HTCC2143</name>
    <dbReference type="NCBI Taxonomy" id="247633"/>
    <lineage>
        <taxon>Bacteria</taxon>
        <taxon>Pseudomonadati</taxon>
        <taxon>Pseudomonadota</taxon>
        <taxon>Gammaproteobacteria</taxon>
        <taxon>Cellvibrionales</taxon>
        <taxon>Spongiibacteraceae</taxon>
        <taxon>BD1-7 clade</taxon>
    </lineage>
</organism>
<dbReference type="AlphaFoldDB" id="A0YHQ9"/>
<name>A0YHQ9_9GAMM</name>
<keyword evidence="2" id="KW-0812">Transmembrane</keyword>
<dbReference type="eggNOG" id="COG4666">
    <property type="taxonomic scope" value="Bacteria"/>
</dbReference>
<feature type="domain" description="TRAP C4-dicarboxylate transport system permease DctM subunit" evidence="3">
    <location>
        <begin position="112"/>
        <end position="543"/>
    </location>
</feature>
<dbReference type="GO" id="GO:0005886">
    <property type="term" value="C:plasma membrane"/>
    <property type="evidence" value="ECO:0007669"/>
    <property type="project" value="UniProtKB-SubCell"/>
</dbReference>
<dbReference type="InterPro" id="IPR011853">
    <property type="entry name" value="TRAP_DctM-Dct_fused"/>
</dbReference>
<feature type="transmembrane region" description="Helical" evidence="2">
    <location>
        <begin position="68"/>
        <end position="86"/>
    </location>
</feature>
<dbReference type="InterPro" id="IPR010656">
    <property type="entry name" value="DctM"/>
</dbReference>
<reference evidence="4 5" key="1">
    <citation type="journal article" date="2010" name="J. Bacteriol.">
        <title>Genome sequence of the oligotrophic marine Gammaproteobacterium HTCC2143, isolated from the Oregon Coast.</title>
        <authorList>
            <person name="Oh H.M."/>
            <person name="Kang I."/>
            <person name="Ferriera S."/>
            <person name="Giovannoni S.J."/>
            <person name="Cho J.C."/>
        </authorList>
    </citation>
    <scope>NUCLEOTIDE SEQUENCE [LARGE SCALE GENOMIC DNA]</scope>
    <source>
        <strain evidence="4 5">HTCC2143</strain>
    </source>
</reference>
<dbReference type="NCBIfam" id="TIGR02123">
    <property type="entry name" value="TRAP_fused"/>
    <property type="match status" value="1"/>
</dbReference>
<dbReference type="PANTHER" id="PTHR43849:SF2">
    <property type="entry name" value="BLL3936 PROTEIN"/>
    <property type="match status" value="1"/>
</dbReference>
<keyword evidence="1" id="KW-0813">Transport</keyword>
<dbReference type="GO" id="GO:0022857">
    <property type="term" value="F:transmembrane transporter activity"/>
    <property type="evidence" value="ECO:0007669"/>
    <property type="project" value="UniProtKB-UniRule"/>
</dbReference>
<feature type="transmembrane region" description="Helical" evidence="2">
    <location>
        <begin position="611"/>
        <end position="631"/>
    </location>
</feature>
<evidence type="ECO:0000313" key="4">
    <source>
        <dbReference type="EMBL" id="EAW29635.1"/>
    </source>
</evidence>
<gene>
    <name evidence="4" type="ORF">GP2143_11634</name>
</gene>
<evidence type="ECO:0000313" key="5">
    <source>
        <dbReference type="Proteomes" id="UP000004931"/>
    </source>
</evidence>
<comment type="subcellular location">
    <subcellularLocation>
        <location evidence="1">Cell inner membrane</location>
        <topology evidence="1">Multi-pass membrane protein</topology>
    </subcellularLocation>
</comment>
<proteinExistence type="predicted"/>
<sequence>MASQPHPFIRSLVAGLALTALVLAMDTLRLFGGSQWLGFLVQVETQYFYALIALLAPWAYITFPSKPWIDWPVVAIALGILALFFVTAEQALDEAWEFAAPEYAIYASLAFWAILLEALRRAAGWPLCLIAGFFSVLPIVTEYMPGPLNGLPATWGQAAAYHVLSIESIFGLPFRAFANLVIGFVVFGVVLQHTGGGKFFLDLAFALLGKKRGGPAKVAIVSSGLMGSMSGSVVTNVLTTGQLTIPAMRKAGMAPHVAGGVEACASTGGVLLPPIMGSTAFIMATLLDIAYIDVAIAAALPAVLYFVSLYMQIDAYAGRNNLQGLDSADIPSIRKTLLDGWFYMGAFALLIFLLIFLQRESIAPYYATAVLLILNQISKTNRLTFQGGLDLLYGVGKLLIELVVILAGVGLIVGSLSMTGLSGTLVNDLLSIAGDDVGLLLLMGALTSFVLGIGMTVTAAYIFLAVVLAPALVSQDLDPLSVHLFILYWAMLSYITPPVALGAYAAASIAGANPLKTGFAAMTMGSVIYVIPFIFVLDPGFILKSDTLSSMQVVLEALIGVWLICGGLQGFLSGYGRLNHYLVRVAVAVGGLMIALPYMGIAWPEAPANTVHLMIGLVLAVVGVLANRVFFRRDQPIAL</sequence>
<feature type="transmembrane region" description="Helical" evidence="2">
    <location>
        <begin position="398"/>
        <end position="418"/>
    </location>
</feature>
<feature type="transmembrane region" description="Helical" evidence="2">
    <location>
        <begin position="290"/>
        <end position="313"/>
    </location>
</feature>
<keyword evidence="2" id="KW-0472">Membrane</keyword>
<dbReference type="Proteomes" id="UP000004931">
    <property type="component" value="Unassembled WGS sequence"/>
</dbReference>
<dbReference type="EMBL" id="AAVT01000021">
    <property type="protein sequence ID" value="EAW29635.1"/>
    <property type="molecule type" value="Genomic_DNA"/>
</dbReference>
<feature type="transmembrane region" description="Helical" evidence="2">
    <location>
        <begin position="172"/>
        <end position="191"/>
    </location>
</feature>
<dbReference type="Pfam" id="PF06808">
    <property type="entry name" value="DctM"/>
    <property type="match status" value="1"/>
</dbReference>
<evidence type="ECO:0000259" key="3">
    <source>
        <dbReference type="Pfam" id="PF06808"/>
    </source>
</evidence>
<feature type="transmembrane region" description="Helical" evidence="2">
    <location>
        <begin position="581"/>
        <end position="599"/>
    </location>
</feature>
<dbReference type="OrthoDB" id="9759894at2"/>
<feature type="transmembrane region" description="Helical" evidence="2">
    <location>
        <begin position="557"/>
        <end position="574"/>
    </location>
</feature>
<feature type="transmembrane region" description="Helical" evidence="2">
    <location>
        <begin position="340"/>
        <end position="357"/>
    </location>
</feature>
<keyword evidence="2" id="KW-1133">Transmembrane helix</keyword>
<keyword evidence="1" id="KW-0997">Cell inner membrane</keyword>